<dbReference type="EC" id="2.7.11.1" evidence="3"/>
<evidence type="ECO:0000256" key="6">
    <source>
        <dbReference type="ARBA" id="ARBA00022553"/>
    </source>
</evidence>
<evidence type="ECO:0000256" key="15">
    <source>
        <dbReference type="ARBA" id="ARBA00022989"/>
    </source>
</evidence>
<dbReference type="PANTHER" id="PTHR48006:SF60">
    <property type="entry name" value="PROTEIN KINASE DOMAIN-CONTAINING PROTEIN"/>
    <property type="match status" value="1"/>
</dbReference>
<dbReference type="FunFam" id="2.60.120.430:FF:000004">
    <property type="entry name" value="Putative leucine-rich repeat receptor-like serine/threonine-protein kinase"/>
    <property type="match status" value="1"/>
</dbReference>
<dbReference type="AlphaFoldDB" id="A0AB40AMP7"/>
<keyword evidence="4" id="KW-1003">Cell membrane</keyword>
<keyword evidence="9 21" id="KW-0812">Transmembrane</keyword>
<evidence type="ECO:0000256" key="11">
    <source>
        <dbReference type="ARBA" id="ARBA00022737"/>
    </source>
</evidence>
<keyword evidence="18" id="KW-0325">Glycoprotein</keyword>
<dbReference type="Gene3D" id="2.60.120.430">
    <property type="entry name" value="Galactose-binding lectin"/>
    <property type="match status" value="1"/>
</dbReference>
<evidence type="ECO:0000256" key="19">
    <source>
        <dbReference type="ARBA" id="ARBA00047899"/>
    </source>
</evidence>
<keyword evidence="15 21" id="KW-1133">Transmembrane helix</keyword>
<evidence type="ECO:0000313" key="25">
    <source>
        <dbReference type="RefSeq" id="XP_039116044.1"/>
    </source>
</evidence>
<keyword evidence="10 22" id="KW-0732">Signal</keyword>
<evidence type="ECO:0000256" key="13">
    <source>
        <dbReference type="ARBA" id="ARBA00022777"/>
    </source>
</evidence>
<keyword evidence="14" id="KW-0067">ATP-binding</keyword>
<dbReference type="Pfam" id="PF07714">
    <property type="entry name" value="PK_Tyr_Ser-Thr"/>
    <property type="match status" value="1"/>
</dbReference>
<keyword evidence="11" id="KW-0677">Repeat</keyword>
<dbReference type="InterPro" id="IPR032675">
    <property type="entry name" value="LRR_dom_sf"/>
</dbReference>
<dbReference type="FunFam" id="3.80.10.10:FF:000041">
    <property type="entry name" value="LRR receptor-like serine/threonine-protein kinase ERECTA"/>
    <property type="match status" value="1"/>
</dbReference>
<dbReference type="Pfam" id="PF11721">
    <property type="entry name" value="Malectin"/>
    <property type="match status" value="1"/>
</dbReference>
<dbReference type="FunFam" id="1.10.510.10:FF:000044">
    <property type="entry name" value="Putative LRR receptor-like serine/threonine-protein kinase"/>
    <property type="match status" value="1"/>
</dbReference>
<feature type="transmembrane region" description="Helical" evidence="21">
    <location>
        <begin position="606"/>
        <end position="633"/>
    </location>
</feature>
<dbReference type="InterPro" id="IPR021720">
    <property type="entry name" value="Malectin_dom"/>
</dbReference>
<evidence type="ECO:0000256" key="5">
    <source>
        <dbReference type="ARBA" id="ARBA00022527"/>
    </source>
</evidence>
<evidence type="ECO:0000256" key="4">
    <source>
        <dbReference type="ARBA" id="ARBA00022475"/>
    </source>
</evidence>
<evidence type="ECO:0000256" key="21">
    <source>
        <dbReference type="SAM" id="Phobius"/>
    </source>
</evidence>
<evidence type="ECO:0000256" key="22">
    <source>
        <dbReference type="SAM" id="SignalP"/>
    </source>
</evidence>
<keyword evidence="16 21" id="KW-0472">Membrane</keyword>
<feature type="signal peptide" evidence="22">
    <location>
        <begin position="1"/>
        <end position="26"/>
    </location>
</feature>
<evidence type="ECO:0000256" key="3">
    <source>
        <dbReference type="ARBA" id="ARBA00012513"/>
    </source>
</evidence>
<dbReference type="RefSeq" id="XP_039116044.1">
    <property type="nucleotide sequence ID" value="XM_039260110.1"/>
</dbReference>
<evidence type="ECO:0000256" key="17">
    <source>
        <dbReference type="ARBA" id="ARBA00023170"/>
    </source>
</evidence>
<dbReference type="GeneID" id="120251554"/>
<evidence type="ECO:0000256" key="9">
    <source>
        <dbReference type="ARBA" id="ARBA00022692"/>
    </source>
</evidence>
<evidence type="ECO:0000256" key="2">
    <source>
        <dbReference type="ARBA" id="ARBA00004479"/>
    </source>
</evidence>
<organism evidence="24 25">
    <name type="scientific">Dioscorea cayennensis subsp. rotundata</name>
    <name type="common">White Guinea yam</name>
    <name type="synonym">Dioscorea rotundata</name>
    <dbReference type="NCBI Taxonomy" id="55577"/>
    <lineage>
        <taxon>Eukaryota</taxon>
        <taxon>Viridiplantae</taxon>
        <taxon>Streptophyta</taxon>
        <taxon>Embryophyta</taxon>
        <taxon>Tracheophyta</taxon>
        <taxon>Spermatophyta</taxon>
        <taxon>Magnoliopsida</taxon>
        <taxon>Liliopsida</taxon>
        <taxon>Dioscoreales</taxon>
        <taxon>Dioscoreaceae</taxon>
        <taxon>Dioscorea</taxon>
    </lineage>
</organism>
<dbReference type="InterPro" id="IPR051824">
    <property type="entry name" value="LRR_Rcpt-Like_S/T_Kinase"/>
</dbReference>
<evidence type="ECO:0000256" key="1">
    <source>
        <dbReference type="ARBA" id="ARBA00004236"/>
    </source>
</evidence>
<keyword evidence="24" id="KW-1185">Reference proteome</keyword>
<keyword evidence="13" id="KW-0418">Kinase</keyword>
<evidence type="ECO:0000256" key="8">
    <source>
        <dbReference type="ARBA" id="ARBA00022679"/>
    </source>
</evidence>
<feature type="chain" id="PRO_5044249529" description="non-specific serine/threonine protein kinase" evidence="22">
    <location>
        <begin position="27"/>
        <end position="1002"/>
    </location>
</feature>
<dbReference type="InterPro" id="IPR001611">
    <property type="entry name" value="Leu-rich_rpt"/>
</dbReference>
<dbReference type="Gene3D" id="1.10.510.10">
    <property type="entry name" value="Transferase(Phosphotransferase) domain 1"/>
    <property type="match status" value="1"/>
</dbReference>
<evidence type="ECO:0000256" key="20">
    <source>
        <dbReference type="ARBA" id="ARBA00048679"/>
    </source>
</evidence>
<dbReference type="Gene3D" id="3.80.10.10">
    <property type="entry name" value="Ribonuclease Inhibitor"/>
    <property type="match status" value="3"/>
</dbReference>
<keyword evidence="7" id="KW-0433">Leucine-rich repeat</keyword>
<protein>
    <recommendedName>
        <fullName evidence="3">non-specific serine/threonine protein kinase</fullName>
        <ecNumber evidence="3">2.7.11.1</ecNumber>
    </recommendedName>
</protein>
<dbReference type="FunFam" id="3.30.200.20:FF:000217">
    <property type="entry name" value="probable LRR receptor-like serine/threonine-protein kinase At1g53430"/>
    <property type="match status" value="1"/>
</dbReference>
<keyword evidence="6" id="KW-0597">Phosphoprotein</keyword>
<dbReference type="PROSITE" id="PS00108">
    <property type="entry name" value="PROTEIN_KINASE_ST"/>
    <property type="match status" value="1"/>
</dbReference>
<keyword evidence="8" id="KW-0808">Transferase</keyword>
<dbReference type="GO" id="GO:0004674">
    <property type="term" value="F:protein serine/threonine kinase activity"/>
    <property type="evidence" value="ECO:0007669"/>
    <property type="project" value="UniProtKB-KW"/>
</dbReference>
<dbReference type="GO" id="GO:0005886">
    <property type="term" value="C:plasma membrane"/>
    <property type="evidence" value="ECO:0007669"/>
    <property type="project" value="UniProtKB-SubCell"/>
</dbReference>
<evidence type="ECO:0000256" key="7">
    <source>
        <dbReference type="ARBA" id="ARBA00022614"/>
    </source>
</evidence>
<dbReference type="InterPro" id="IPR000719">
    <property type="entry name" value="Prot_kinase_dom"/>
</dbReference>
<feature type="domain" description="Protein kinase" evidence="23">
    <location>
        <begin position="663"/>
        <end position="955"/>
    </location>
</feature>
<dbReference type="PROSITE" id="PS50011">
    <property type="entry name" value="PROTEIN_KINASE_DOM"/>
    <property type="match status" value="1"/>
</dbReference>
<comment type="catalytic activity">
    <reaction evidence="20">
        <text>L-seryl-[protein] + ATP = O-phospho-L-seryl-[protein] + ADP + H(+)</text>
        <dbReference type="Rhea" id="RHEA:17989"/>
        <dbReference type="Rhea" id="RHEA-COMP:9863"/>
        <dbReference type="Rhea" id="RHEA-COMP:11604"/>
        <dbReference type="ChEBI" id="CHEBI:15378"/>
        <dbReference type="ChEBI" id="CHEBI:29999"/>
        <dbReference type="ChEBI" id="CHEBI:30616"/>
        <dbReference type="ChEBI" id="CHEBI:83421"/>
        <dbReference type="ChEBI" id="CHEBI:456216"/>
        <dbReference type="EC" id="2.7.11.1"/>
    </reaction>
</comment>
<comment type="catalytic activity">
    <reaction evidence="19">
        <text>L-threonyl-[protein] + ATP = O-phospho-L-threonyl-[protein] + ADP + H(+)</text>
        <dbReference type="Rhea" id="RHEA:46608"/>
        <dbReference type="Rhea" id="RHEA-COMP:11060"/>
        <dbReference type="Rhea" id="RHEA-COMP:11605"/>
        <dbReference type="ChEBI" id="CHEBI:15378"/>
        <dbReference type="ChEBI" id="CHEBI:30013"/>
        <dbReference type="ChEBI" id="CHEBI:30616"/>
        <dbReference type="ChEBI" id="CHEBI:61977"/>
        <dbReference type="ChEBI" id="CHEBI:456216"/>
        <dbReference type="EC" id="2.7.11.1"/>
    </reaction>
</comment>
<evidence type="ECO:0000256" key="10">
    <source>
        <dbReference type="ARBA" id="ARBA00022729"/>
    </source>
</evidence>
<sequence>MRKEVAAHGLPLFLCLCVSFWSYLEILHCSGKLLDPQEVEALKKIGSKLGKQWNFSVDPCTGTFGWVDPAKPNPNSPMAADVSCDLCKADYCHITSIILRGQNLTGFLPNEFSNLTFLRVIDLTRNYLAGSIPVSWASLPLTNLSLSGNRISGYIPDKLGNISTLVDLGLEGNMIQGQIPWSFGKLINLKRILISANNLTGKLPESLGNLTNIVFFRIDGNPISGNIPDFIGNWKKLDRLDMQGTSMEGPFPANFFSSATVTQLRVTDLRGGYWEFPQLTNITNIKKLVLRNLSLSGELPNDIGELTSLHYLDVSFNNLTGEIPESWEYLKNLKHLYLTNNSLTGEIPDWKLKSGNNIDLSYNSFNGSNAPDDCPSAGNLNLVSSYSASENNSIAPCLRRNYPCSGKAKNYNLFINCGGDQKNIDGDEYQADTDTGGASYYNSFNEKWAISSTGDFVDNGDEKYIAKNSSALNISNPELYMTARLSPLALTYYGLCLQNGNYTVKLHFAEIMFADNHTFSSVGRRIFDAYIQGEKVLPDFNIAKEANGNERETIRSFNAKVDKNTLEIHFQWTGKGTNAIPHRNVYGPLISAISVTPNFKPDKGGLSVGAILGIVAAGCVAIAIISTLIWLFLRRRKYDENNGLELQAGYYSLRQIKAATRNFHATNKLGEGGFGPVHKGVLSDGTLIAVKQLSSKSSQGNREFVNEIGMISALQHPNLVKLFGCCIEGNQLLLVYEYMENNSLANALFSSESDRLNLDWQTRRKICLDIAQGLSYLHEESTLKIVHRDIKATNVLLDKDLNAKISDFGLARLSGDDESHISTRIAGTIGYMAPEYALRGYLTDKADVYSFGVVMLEIISGMSNATCIVEDDSVYLLEWAYVLQKQGNLLELVDKSLGTNCSEEEALQMLNLALDCTNPSPSLRPTMSAVVSILDCQNSKQVSSSIDDTGSHIFGKLSRESQSASVSMDVQWVDSSVSAESSSKEHTRWYSATMEQVSGSSA</sequence>
<name>A0AB40AMP7_DIOCR</name>
<reference evidence="25" key="1">
    <citation type="submission" date="2025-08" db="UniProtKB">
        <authorList>
            <consortium name="RefSeq"/>
        </authorList>
    </citation>
    <scope>IDENTIFICATION</scope>
</reference>
<evidence type="ECO:0000256" key="18">
    <source>
        <dbReference type="ARBA" id="ARBA00023180"/>
    </source>
</evidence>
<evidence type="ECO:0000256" key="12">
    <source>
        <dbReference type="ARBA" id="ARBA00022741"/>
    </source>
</evidence>
<dbReference type="Gene3D" id="3.30.200.20">
    <property type="entry name" value="Phosphorylase Kinase, domain 1"/>
    <property type="match status" value="1"/>
</dbReference>
<dbReference type="FunFam" id="3.80.10.10:FF:000383">
    <property type="entry name" value="Leucine-rich repeat receptor protein kinase EMS1"/>
    <property type="match status" value="1"/>
</dbReference>
<dbReference type="InterPro" id="IPR001245">
    <property type="entry name" value="Ser-Thr/Tyr_kinase_cat_dom"/>
</dbReference>
<dbReference type="GO" id="GO:0005524">
    <property type="term" value="F:ATP binding"/>
    <property type="evidence" value="ECO:0007669"/>
    <property type="project" value="UniProtKB-KW"/>
</dbReference>
<keyword evidence="12" id="KW-0547">Nucleotide-binding</keyword>
<dbReference type="Pfam" id="PF00560">
    <property type="entry name" value="LRR_1"/>
    <property type="match status" value="4"/>
</dbReference>
<dbReference type="SMART" id="SM00220">
    <property type="entry name" value="S_TKc"/>
    <property type="match status" value="1"/>
</dbReference>
<dbReference type="InterPro" id="IPR011009">
    <property type="entry name" value="Kinase-like_dom_sf"/>
</dbReference>
<dbReference type="PANTHER" id="PTHR48006">
    <property type="entry name" value="LEUCINE-RICH REPEAT-CONTAINING PROTEIN DDB_G0281931-RELATED"/>
    <property type="match status" value="1"/>
</dbReference>
<evidence type="ECO:0000256" key="16">
    <source>
        <dbReference type="ARBA" id="ARBA00023136"/>
    </source>
</evidence>
<dbReference type="CDD" id="cd14066">
    <property type="entry name" value="STKc_IRAK"/>
    <property type="match status" value="1"/>
</dbReference>
<keyword evidence="17" id="KW-0675">Receptor</keyword>
<evidence type="ECO:0000256" key="14">
    <source>
        <dbReference type="ARBA" id="ARBA00022840"/>
    </source>
</evidence>
<dbReference type="InterPro" id="IPR008271">
    <property type="entry name" value="Ser/Thr_kinase_AS"/>
</dbReference>
<comment type="subcellular location">
    <subcellularLocation>
        <location evidence="1">Cell membrane</location>
    </subcellularLocation>
    <subcellularLocation>
        <location evidence="2">Membrane</location>
        <topology evidence="2">Single-pass type I membrane protein</topology>
    </subcellularLocation>
</comment>
<dbReference type="SUPFAM" id="SSF52058">
    <property type="entry name" value="L domain-like"/>
    <property type="match status" value="1"/>
</dbReference>
<dbReference type="SUPFAM" id="SSF56112">
    <property type="entry name" value="Protein kinase-like (PK-like)"/>
    <property type="match status" value="1"/>
</dbReference>
<dbReference type="Proteomes" id="UP001515500">
    <property type="component" value="Chromosome 20"/>
</dbReference>
<evidence type="ECO:0000313" key="24">
    <source>
        <dbReference type="Proteomes" id="UP001515500"/>
    </source>
</evidence>
<accession>A0AB40AMP7</accession>
<proteinExistence type="predicted"/>
<gene>
    <name evidence="25" type="primary">LOC120251554</name>
</gene>
<keyword evidence="5" id="KW-0723">Serine/threonine-protein kinase</keyword>
<evidence type="ECO:0000259" key="23">
    <source>
        <dbReference type="PROSITE" id="PS50011"/>
    </source>
</evidence>